<comment type="caution">
    <text evidence="3">The sequence shown here is derived from an EMBL/GenBank/DDBJ whole genome shotgun (WGS) entry which is preliminary data.</text>
</comment>
<dbReference type="InterPro" id="IPR004046">
    <property type="entry name" value="GST_C"/>
</dbReference>
<proteinExistence type="predicted"/>
<keyword evidence="4" id="KW-1185">Reference proteome</keyword>
<accession>A0A5C4RU31</accession>
<dbReference type="Pfam" id="PF13409">
    <property type="entry name" value="GST_N_2"/>
    <property type="match status" value="1"/>
</dbReference>
<sequence>MKLYYMPGACSLSPHIALREAGLDFDLVKVGRDKKTEDGQDFLAINPYGYVPVLQLDDGTVLLEGPAIVQYIADLKPEAGLAPANGSLDRYRLQSTLTFINGELHKLISNLFNPALADDAREAVLAKLDLRLKQFSAQLGDREWLVGDKFTVADAYLYVVLSWLAGFKIDLAQWPAMAAHNARVAARPAVQAARQAEKGTGKNA</sequence>
<dbReference type="PANTHER" id="PTHR44051:SF8">
    <property type="entry name" value="GLUTATHIONE S-TRANSFERASE GSTA"/>
    <property type="match status" value="1"/>
</dbReference>
<dbReference type="SFLD" id="SFLDG01150">
    <property type="entry name" value="Main.1:_Beta-like"/>
    <property type="match status" value="1"/>
</dbReference>
<keyword evidence="3" id="KW-0808">Transferase</keyword>
<dbReference type="NCBIfam" id="NF007831">
    <property type="entry name" value="PRK10542.1"/>
    <property type="match status" value="1"/>
</dbReference>
<evidence type="ECO:0000259" key="1">
    <source>
        <dbReference type="PROSITE" id="PS50404"/>
    </source>
</evidence>
<dbReference type="InterPro" id="IPR036282">
    <property type="entry name" value="Glutathione-S-Trfase_C_sf"/>
</dbReference>
<dbReference type="InterPro" id="IPR004045">
    <property type="entry name" value="Glutathione_S-Trfase_N"/>
</dbReference>
<reference evidence="3 4" key="1">
    <citation type="submission" date="2019-03" db="EMBL/GenBank/DDBJ databases">
        <title>Arenimonas daejeonensis sp. nov., isolated from compost.</title>
        <authorList>
            <person name="Jeon C.O."/>
        </authorList>
    </citation>
    <scope>NUCLEOTIDE SEQUENCE [LARGE SCALE GENOMIC DNA]</scope>
    <source>
        <strain evidence="3 4">R29</strain>
    </source>
</reference>
<dbReference type="Proteomes" id="UP000305760">
    <property type="component" value="Unassembled WGS sequence"/>
</dbReference>
<dbReference type="EMBL" id="SMDR01000001">
    <property type="protein sequence ID" value="TNJ34518.1"/>
    <property type="molecule type" value="Genomic_DNA"/>
</dbReference>
<protein>
    <submittedName>
        <fullName evidence="3">Glutathione transferase GstA</fullName>
        <ecNumber evidence="3">2.5.1.18</ecNumber>
    </submittedName>
</protein>
<dbReference type="InterPro" id="IPR040079">
    <property type="entry name" value="Glutathione_S-Trfase"/>
</dbReference>
<dbReference type="InterPro" id="IPR010987">
    <property type="entry name" value="Glutathione-S-Trfase_C-like"/>
</dbReference>
<dbReference type="Pfam" id="PF00043">
    <property type="entry name" value="GST_C"/>
    <property type="match status" value="1"/>
</dbReference>
<dbReference type="CDD" id="cd03057">
    <property type="entry name" value="GST_N_Beta"/>
    <property type="match status" value="1"/>
</dbReference>
<dbReference type="GO" id="GO:0004364">
    <property type="term" value="F:glutathione transferase activity"/>
    <property type="evidence" value="ECO:0007669"/>
    <property type="project" value="UniProtKB-EC"/>
</dbReference>
<dbReference type="InterPro" id="IPR036249">
    <property type="entry name" value="Thioredoxin-like_sf"/>
</dbReference>
<dbReference type="AlphaFoldDB" id="A0A5C4RU31"/>
<organism evidence="3 4">
    <name type="scientific">Arenimonas terrae</name>
    <dbReference type="NCBI Taxonomy" id="2546226"/>
    <lineage>
        <taxon>Bacteria</taxon>
        <taxon>Pseudomonadati</taxon>
        <taxon>Pseudomonadota</taxon>
        <taxon>Gammaproteobacteria</taxon>
        <taxon>Lysobacterales</taxon>
        <taxon>Lysobacteraceae</taxon>
        <taxon>Arenimonas</taxon>
    </lineage>
</organism>
<dbReference type="Gene3D" id="1.20.1050.10">
    <property type="match status" value="1"/>
</dbReference>
<dbReference type="PANTHER" id="PTHR44051">
    <property type="entry name" value="GLUTATHIONE S-TRANSFERASE-RELATED"/>
    <property type="match status" value="1"/>
</dbReference>
<dbReference type="PROSITE" id="PS50404">
    <property type="entry name" value="GST_NTER"/>
    <property type="match status" value="1"/>
</dbReference>
<evidence type="ECO:0000259" key="2">
    <source>
        <dbReference type="PROSITE" id="PS50405"/>
    </source>
</evidence>
<dbReference type="SUPFAM" id="SSF52833">
    <property type="entry name" value="Thioredoxin-like"/>
    <property type="match status" value="1"/>
</dbReference>
<dbReference type="SFLD" id="SFLDG00358">
    <property type="entry name" value="Main_(cytGST)"/>
    <property type="match status" value="1"/>
</dbReference>
<dbReference type="CDD" id="cd03188">
    <property type="entry name" value="GST_C_Beta"/>
    <property type="match status" value="1"/>
</dbReference>
<dbReference type="SUPFAM" id="SSF47616">
    <property type="entry name" value="GST C-terminal domain-like"/>
    <property type="match status" value="1"/>
</dbReference>
<name>A0A5C4RU31_9GAMM</name>
<dbReference type="EC" id="2.5.1.18" evidence="3"/>
<dbReference type="Gene3D" id="3.40.30.10">
    <property type="entry name" value="Glutaredoxin"/>
    <property type="match status" value="1"/>
</dbReference>
<evidence type="ECO:0000313" key="4">
    <source>
        <dbReference type="Proteomes" id="UP000305760"/>
    </source>
</evidence>
<dbReference type="PROSITE" id="PS50405">
    <property type="entry name" value="GST_CTER"/>
    <property type="match status" value="1"/>
</dbReference>
<dbReference type="SFLD" id="SFLDS00019">
    <property type="entry name" value="Glutathione_Transferase_(cytos"/>
    <property type="match status" value="1"/>
</dbReference>
<evidence type="ECO:0000313" key="3">
    <source>
        <dbReference type="EMBL" id="TNJ34518.1"/>
    </source>
</evidence>
<gene>
    <name evidence="3" type="primary">gstA</name>
    <name evidence="3" type="ORF">E1B00_01645</name>
</gene>
<dbReference type="RefSeq" id="WP_139444981.1">
    <property type="nucleotide sequence ID" value="NZ_SMDR01000001.1"/>
</dbReference>
<dbReference type="OrthoDB" id="8772754at2"/>
<feature type="domain" description="GST N-terminal" evidence="1">
    <location>
        <begin position="1"/>
        <end position="80"/>
    </location>
</feature>
<feature type="domain" description="GST C-terminal" evidence="2">
    <location>
        <begin position="86"/>
        <end position="204"/>
    </location>
</feature>